<dbReference type="GO" id="GO:0008237">
    <property type="term" value="F:metallopeptidase activity"/>
    <property type="evidence" value="ECO:0007669"/>
    <property type="project" value="UniProtKB-KW"/>
</dbReference>
<keyword evidence="1" id="KW-0378">Hydrolase</keyword>
<name>A0A926Q602_9FLAO</name>
<dbReference type="Gene3D" id="1.10.390.10">
    <property type="entry name" value="Neutral Protease Domain 2"/>
    <property type="match status" value="1"/>
</dbReference>
<dbReference type="Proteomes" id="UP000653730">
    <property type="component" value="Unassembled WGS sequence"/>
</dbReference>
<dbReference type="RefSeq" id="WP_187967651.1">
    <property type="nucleotide sequence ID" value="NZ_JACVDC010000129.1"/>
</dbReference>
<evidence type="ECO:0000313" key="1">
    <source>
        <dbReference type="EMBL" id="MBC9798535.1"/>
    </source>
</evidence>
<proteinExistence type="predicted"/>
<organism evidence="1 2">
    <name type="scientific">Sinomicrobium weinanense</name>
    <dbReference type="NCBI Taxonomy" id="2842200"/>
    <lineage>
        <taxon>Bacteria</taxon>
        <taxon>Pseudomonadati</taxon>
        <taxon>Bacteroidota</taxon>
        <taxon>Flavobacteriia</taxon>
        <taxon>Flavobacteriales</taxon>
        <taxon>Flavobacteriaceae</taxon>
        <taxon>Sinomicrobium</taxon>
    </lineage>
</organism>
<protein>
    <submittedName>
        <fullName evidence="1">Metalloprotease</fullName>
    </submittedName>
</protein>
<dbReference type="SUPFAM" id="SSF55486">
    <property type="entry name" value="Metalloproteases ('zincins'), catalytic domain"/>
    <property type="match status" value="1"/>
</dbReference>
<sequence>MACILILPLAGLQDLEAQNRQTIVARLLPESRTINIQQEIVFHNRSQDTLNSIYLSDWNNAYSGKNTALAKRFGEEFDKSLHLAKNKVRGHTKIISIVDKNFNPIEWERLDSEDIIKTQLNFPVYPGDDFLLKLSYSVKIPSAEFTRYGHEENGDFNLRYWYITPAVYNDDWVLYSNKNLDDLYMDKTNYVVVFNYPGGYSLNTDLDLVESKKIDQLQQAVFTGQKRNDIKLYLEKDNSFETFTNTDLSLITNIASKDLTPEIKTLTADRIIHFIYDHLGTYPHPRLLVTETEYRKTPLYGLNQLPAFLSPFPEEFQYELKLLKATLNNYLENTLFLDTRKDKWIADAIHTYLMIKYIEEFYPDMKLMGKFSDIWLVRSFHLAKMGFNEQYPLLFMLMASKNIDQSLATPKDKLIKFNEKIAGKYKAGLGLVYLENYLGDGSIPEKIKAFYHDYRLQYVSATDLEKNLKEDTPKSIDWFFDEYVSTRHKIDFTIKKVKKNEDSITVTIKNKRRANVPVSLFGVRNDTVLSKYWFENIIGEKTFRIPNNNEKRLVLNYDKIIPEFNQRDNWKSLNGFFSQNRKLKFQFFKDAENPYYNQIFYVPTASYNFYDGIVAGMRLHNKTLTTKPFLYNLIPSYATKEKALVGSGLIAFRNYLDMDNLYLATFSVSGSSYHYAKDLRYSTITPAISLAFRTDDFRSNKRESLTFRFVNVMRQ</sequence>
<dbReference type="InterPro" id="IPR027268">
    <property type="entry name" value="Peptidase_M4/M1_CTD_sf"/>
</dbReference>
<dbReference type="EMBL" id="JACVDC010000129">
    <property type="protein sequence ID" value="MBC9798535.1"/>
    <property type="molecule type" value="Genomic_DNA"/>
</dbReference>
<evidence type="ECO:0000313" key="2">
    <source>
        <dbReference type="Proteomes" id="UP000653730"/>
    </source>
</evidence>
<feature type="non-terminal residue" evidence="1">
    <location>
        <position position="715"/>
    </location>
</feature>
<dbReference type="AlphaFoldDB" id="A0A926Q602"/>
<accession>A0A926Q602</accession>
<comment type="caution">
    <text evidence="1">The sequence shown here is derived from an EMBL/GenBank/DDBJ whole genome shotgun (WGS) entry which is preliminary data.</text>
</comment>
<gene>
    <name evidence="1" type="ORF">IBL28_21395</name>
</gene>
<keyword evidence="1" id="KW-0645">Protease</keyword>
<reference evidence="1 2" key="1">
    <citation type="submission" date="2020-09" db="EMBL/GenBank/DDBJ databases">
        <title>Sinomicrobium weinanense sp. nov., a halophilic bacteria isolated from saline-alkali soil.</title>
        <authorList>
            <person name="Wu P."/>
            <person name="Ren H."/>
            <person name="Mei Y."/>
            <person name="Liang Y."/>
            <person name="Chen Z."/>
        </authorList>
    </citation>
    <scope>NUCLEOTIDE SEQUENCE [LARGE SCALE GENOMIC DNA]</scope>
    <source>
        <strain evidence="1 2">FJxs</strain>
    </source>
</reference>
<keyword evidence="1" id="KW-0482">Metalloprotease</keyword>
<keyword evidence="2" id="KW-1185">Reference proteome</keyword>